<dbReference type="InterPro" id="IPR012675">
    <property type="entry name" value="Beta-grasp_dom_sf"/>
</dbReference>
<keyword evidence="3" id="KW-1185">Reference proteome</keyword>
<dbReference type="OrthoDB" id="9806195at2"/>
<dbReference type="SUPFAM" id="SSF54292">
    <property type="entry name" value="2Fe-2S ferredoxin-like"/>
    <property type="match status" value="1"/>
</dbReference>
<dbReference type="Proteomes" id="UP000265964">
    <property type="component" value="Unassembled WGS sequence"/>
</dbReference>
<reference evidence="2 3" key="1">
    <citation type="submission" date="2017-08" db="EMBL/GenBank/DDBJ databases">
        <title>Reclassification of Bisgaard taxon 37 and 44.</title>
        <authorList>
            <person name="Christensen H."/>
        </authorList>
    </citation>
    <scope>NUCLEOTIDE SEQUENCE [LARGE SCALE GENOMIC DNA]</scope>
    <source>
        <strain evidence="2 3">EEAB3T1</strain>
    </source>
</reference>
<evidence type="ECO:0000259" key="1">
    <source>
        <dbReference type="PROSITE" id="PS51085"/>
    </source>
</evidence>
<comment type="caution">
    <text evidence="2">The sequence shown here is derived from an EMBL/GenBank/DDBJ whole genome shotgun (WGS) entry which is preliminary data.</text>
</comment>
<dbReference type="GO" id="GO:0051536">
    <property type="term" value="F:iron-sulfur cluster binding"/>
    <property type="evidence" value="ECO:0007669"/>
    <property type="project" value="InterPro"/>
</dbReference>
<organism evidence="2 3">
    <name type="scientific">Psittacicella gerlachiana</name>
    <dbReference type="NCBI Taxonomy" id="2028574"/>
    <lineage>
        <taxon>Bacteria</taxon>
        <taxon>Pseudomonadati</taxon>
        <taxon>Pseudomonadota</taxon>
        <taxon>Gammaproteobacteria</taxon>
        <taxon>Pasteurellales</taxon>
        <taxon>Psittacicellaceae</taxon>
        <taxon>Psittacicella</taxon>
    </lineage>
</organism>
<dbReference type="Gene3D" id="3.10.20.30">
    <property type="match status" value="1"/>
</dbReference>
<protein>
    <recommendedName>
        <fullName evidence="1">2Fe-2S ferredoxin-type domain-containing protein</fullName>
    </recommendedName>
</protein>
<dbReference type="CDD" id="cd00207">
    <property type="entry name" value="fer2"/>
    <property type="match status" value="1"/>
</dbReference>
<dbReference type="EMBL" id="NRJF01000040">
    <property type="protein sequence ID" value="RIY37521.1"/>
    <property type="molecule type" value="Genomic_DNA"/>
</dbReference>
<gene>
    <name evidence="2" type="ORF">CKF59_01595</name>
</gene>
<sequence>MKKFKITLLRSNITFYYDNSITLLAAIEQQGITPEYGCRTGFCGHCRTVAAKGKWHYADVPLAFVRNDQILLCCATVDSDLELDM</sequence>
<dbReference type="RefSeq" id="WP_119534236.1">
    <property type="nucleotide sequence ID" value="NZ_NRJF01000040.1"/>
</dbReference>
<name>A0A3A1YIV3_9GAMM</name>
<dbReference type="InterPro" id="IPR001041">
    <property type="entry name" value="2Fe-2S_ferredoxin-type"/>
</dbReference>
<dbReference type="NCBIfam" id="NF007985">
    <property type="entry name" value="PRK10713.1"/>
    <property type="match status" value="1"/>
</dbReference>
<proteinExistence type="predicted"/>
<dbReference type="PROSITE" id="PS51085">
    <property type="entry name" value="2FE2S_FER_2"/>
    <property type="match status" value="1"/>
</dbReference>
<dbReference type="InterPro" id="IPR036010">
    <property type="entry name" value="2Fe-2S_ferredoxin-like_sf"/>
</dbReference>
<accession>A0A3A1YIV3</accession>
<evidence type="ECO:0000313" key="3">
    <source>
        <dbReference type="Proteomes" id="UP000265964"/>
    </source>
</evidence>
<dbReference type="AlphaFoldDB" id="A0A3A1YIV3"/>
<feature type="domain" description="2Fe-2S ferredoxin-type" evidence="1">
    <location>
        <begin position="4"/>
        <end position="85"/>
    </location>
</feature>
<dbReference type="Pfam" id="PF00111">
    <property type="entry name" value="Fer2"/>
    <property type="match status" value="1"/>
</dbReference>
<evidence type="ECO:0000313" key="2">
    <source>
        <dbReference type="EMBL" id="RIY37521.1"/>
    </source>
</evidence>